<dbReference type="Proteomes" id="UP000619244">
    <property type="component" value="Unassembled WGS sequence"/>
</dbReference>
<comment type="caution">
    <text evidence="1">The sequence shown here is derived from an EMBL/GenBank/DDBJ whole genome shotgun (WGS) entry which is preliminary data.</text>
</comment>
<proteinExistence type="predicted"/>
<gene>
    <name evidence="1" type="ORF">GCM10010358_82140</name>
</gene>
<protein>
    <submittedName>
        <fullName evidence="1">Uncharacterized protein</fullName>
    </submittedName>
</protein>
<sequence length="75" mass="8115">MLLCTCGGVGSRPAFEQRPAATPWDTVVAVTVPGDDGWYSRHVAVLVTAPYYENLHTLAPQRTRLPDGRSPFSSA</sequence>
<dbReference type="AlphaFoldDB" id="A0A918P4H5"/>
<evidence type="ECO:0000313" key="2">
    <source>
        <dbReference type="Proteomes" id="UP000619244"/>
    </source>
</evidence>
<reference evidence="1" key="2">
    <citation type="submission" date="2020-09" db="EMBL/GenBank/DDBJ databases">
        <authorList>
            <person name="Sun Q."/>
            <person name="Ohkuma M."/>
        </authorList>
    </citation>
    <scope>NUCLEOTIDE SEQUENCE</scope>
    <source>
        <strain evidence="1">JCM 4790</strain>
    </source>
</reference>
<accession>A0A918P4H5</accession>
<dbReference type="EMBL" id="BMVU01000129">
    <property type="protein sequence ID" value="GGY18500.1"/>
    <property type="molecule type" value="Genomic_DNA"/>
</dbReference>
<keyword evidence="2" id="KW-1185">Reference proteome</keyword>
<reference evidence="1" key="1">
    <citation type="journal article" date="2014" name="Int. J. Syst. Evol. Microbiol.">
        <title>Complete genome sequence of Corynebacterium casei LMG S-19264T (=DSM 44701T), isolated from a smear-ripened cheese.</title>
        <authorList>
            <consortium name="US DOE Joint Genome Institute (JGI-PGF)"/>
            <person name="Walter F."/>
            <person name="Albersmeier A."/>
            <person name="Kalinowski J."/>
            <person name="Ruckert C."/>
        </authorList>
    </citation>
    <scope>NUCLEOTIDE SEQUENCE</scope>
    <source>
        <strain evidence="1">JCM 4790</strain>
    </source>
</reference>
<organism evidence="1 2">
    <name type="scientific">Streptomyces minutiscleroticus</name>
    <dbReference type="NCBI Taxonomy" id="68238"/>
    <lineage>
        <taxon>Bacteria</taxon>
        <taxon>Bacillati</taxon>
        <taxon>Actinomycetota</taxon>
        <taxon>Actinomycetes</taxon>
        <taxon>Kitasatosporales</taxon>
        <taxon>Streptomycetaceae</taxon>
        <taxon>Streptomyces</taxon>
    </lineage>
</organism>
<evidence type="ECO:0000313" key="1">
    <source>
        <dbReference type="EMBL" id="GGY18500.1"/>
    </source>
</evidence>
<name>A0A918P4H5_9ACTN</name>